<dbReference type="PANTHER" id="PTHR42693:SF33">
    <property type="entry name" value="ARYLSULFATASE"/>
    <property type="match status" value="1"/>
</dbReference>
<dbReference type="CDD" id="cd16025">
    <property type="entry name" value="PAS_like"/>
    <property type="match status" value="1"/>
</dbReference>
<feature type="chain" id="PRO_5040760672" evidence="5">
    <location>
        <begin position="23"/>
        <end position="587"/>
    </location>
</feature>
<evidence type="ECO:0000259" key="6">
    <source>
        <dbReference type="Pfam" id="PF00884"/>
    </source>
</evidence>
<dbReference type="InterPro" id="IPR000917">
    <property type="entry name" value="Sulfatase_N"/>
</dbReference>
<evidence type="ECO:0000313" key="8">
    <source>
        <dbReference type="Proteomes" id="UP001152766"/>
    </source>
</evidence>
<dbReference type="InterPro" id="IPR024607">
    <property type="entry name" value="Sulfatase_CS"/>
</dbReference>
<dbReference type="Gene3D" id="3.40.720.10">
    <property type="entry name" value="Alkaline Phosphatase, subunit A"/>
    <property type="match status" value="1"/>
</dbReference>
<dbReference type="InterPro" id="IPR050738">
    <property type="entry name" value="Sulfatase"/>
</dbReference>
<sequence>MRAALMIGSVAWAALGPCASSAAPQTAAQAGTAKRPNILLIVADDLGYADLGAFGGEISTPTLDRLAADGVQLTNFHASPFCSPTRAMLMSGTDNHLAGLGDMAELITAEQRGKPGYEGFLNRRVKALPEVLHDAGYRTVMAGKWHLGNTEDQSPAARGFDRSYAMTMGGASHYGDQSGIVALDPQKPPVAIYRENGKSIQIPREGFYSTDAFTSRIIDYLEETRGDGSKPFFAYLAYTAPHWPLQAPDADVAKYASHYAGGYDRIREQRFERMKKLGLLPANSGLYEGNRVWPKWDALSPVEKRSEERRMAVYAAMVDHMDRQIGRLLQHLEGSGELDNTVVIFLSDNGADGNSVYDVGRTREWIHHDKDNSIDNMGRPGSFIEYGPGWAQVGMTPLTMYKSFMYEGGISVPAIVWAPGAGLVKGQRKGFGHVMDIAPTLYELAGAPHPGPSNNGGREILPVKGRSLVAYLRGQQASAYGPNDAIGWELGGRKALRKGDWKIVYANQPWGKGRWELYDLANDRTELQDLADRRPAKLAELVEDWKRYVAENGVIEIPGLADRPGYSNAARYYEDLAIEAVMKPKAR</sequence>
<feature type="signal peptide" evidence="5">
    <location>
        <begin position="1"/>
        <end position="22"/>
    </location>
</feature>
<dbReference type="Gene3D" id="3.30.1120.10">
    <property type="match status" value="1"/>
</dbReference>
<dbReference type="GO" id="GO:0046872">
    <property type="term" value="F:metal ion binding"/>
    <property type="evidence" value="ECO:0007669"/>
    <property type="project" value="UniProtKB-KW"/>
</dbReference>
<proteinExistence type="inferred from homology"/>
<dbReference type="EMBL" id="SGUG01000010">
    <property type="protein sequence ID" value="MDG0862586.1"/>
    <property type="molecule type" value="Genomic_DNA"/>
</dbReference>
<evidence type="ECO:0000256" key="4">
    <source>
        <dbReference type="ARBA" id="ARBA00022837"/>
    </source>
</evidence>
<comment type="similarity">
    <text evidence="1">Belongs to the sulfatase family.</text>
</comment>
<name>A0A9X4R4K9_9BURK</name>
<keyword evidence="4" id="KW-0106">Calcium</keyword>
<dbReference type="GO" id="GO:0004065">
    <property type="term" value="F:arylsulfatase activity"/>
    <property type="evidence" value="ECO:0007669"/>
    <property type="project" value="TreeGrafter"/>
</dbReference>
<keyword evidence="2" id="KW-0479">Metal-binding</keyword>
<dbReference type="InterPro" id="IPR017850">
    <property type="entry name" value="Alkaline_phosphatase_core_sf"/>
</dbReference>
<dbReference type="Proteomes" id="UP001152766">
    <property type="component" value="Unassembled WGS sequence"/>
</dbReference>
<evidence type="ECO:0000256" key="5">
    <source>
        <dbReference type="SAM" id="SignalP"/>
    </source>
</evidence>
<accession>A0A9X4R4K9</accession>
<feature type="domain" description="Sulfatase N-terminal" evidence="6">
    <location>
        <begin position="36"/>
        <end position="447"/>
    </location>
</feature>
<comment type="caution">
    <text evidence="7">The sequence shown here is derived from an EMBL/GenBank/DDBJ whole genome shotgun (WGS) entry which is preliminary data.</text>
</comment>
<evidence type="ECO:0000256" key="1">
    <source>
        <dbReference type="ARBA" id="ARBA00008779"/>
    </source>
</evidence>
<evidence type="ECO:0000256" key="3">
    <source>
        <dbReference type="ARBA" id="ARBA00022801"/>
    </source>
</evidence>
<organism evidence="7 8">
    <name type="scientific">Pelomonas aquatica</name>
    <dbReference type="NCBI Taxonomy" id="431058"/>
    <lineage>
        <taxon>Bacteria</taxon>
        <taxon>Pseudomonadati</taxon>
        <taxon>Pseudomonadota</taxon>
        <taxon>Betaproteobacteria</taxon>
        <taxon>Burkholderiales</taxon>
        <taxon>Sphaerotilaceae</taxon>
        <taxon>Roseateles</taxon>
    </lineage>
</organism>
<dbReference type="PROSITE" id="PS00149">
    <property type="entry name" value="SULFATASE_2"/>
    <property type="match status" value="1"/>
</dbReference>
<evidence type="ECO:0000256" key="2">
    <source>
        <dbReference type="ARBA" id="ARBA00022723"/>
    </source>
</evidence>
<dbReference type="SUPFAM" id="SSF53649">
    <property type="entry name" value="Alkaline phosphatase-like"/>
    <property type="match status" value="1"/>
</dbReference>
<protein>
    <submittedName>
        <fullName evidence="7">Arylsulfatase</fullName>
    </submittedName>
</protein>
<gene>
    <name evidence="7" type="ORF">EXJ73_08900</name>
</gene>
<keyword evidence="5" id="KW-0732">Signal</keyword>
<dbReference type="PANTHER" id="PTHR42693">
    <property type="entry name" value="ARYLSULFATASE FAMILY MEMBER"/>
    <property type="match status" value="1"/>
</dbReference>
<evidence type="ECO:0000313" key="7">
    <source>
        <dbReference type="EMBL" id="MDG0862586.1"/>
    </source>
</evidence>
<keyword evidence="3" id="KW-0378">Hydrolase</keyword>
<reference evidence="7" key="1">
    <citation type="submission" date="2019-02" db="EMBL/GenBank/DDBJ databases">
        <title>Draft genome of the type strain Pelomonas aquatica CCUG 52575T.</title>
        <authorList>
            <person name="Gomila M."/>
            <person name="Lalucat J."/>
        </authorList>
    </citation>
    <scope>NUCLEOTIDE SEQUENCE</scope>
    <source>
        <strain evidence="7">CCUG 52575</strain>
    </source>
</reference>
<dbReference type="AlphaFoldDB" id="A0A9X4R4K9"/>
<keyword evidence="8" id="KW-1185">Reference proteome</keyword>
<dbReference type="Pfam" id="PF00884">
    <property type="entry name" value="Sulfatase"/>
    <property type="match status" value="1"/>
</dbReference>